<evidence type="ECO:0000313" key="2">
    <source>
        <dbReference type="EMBL" id="VFT91552.1"/>
    </source>
</evidence>
<reference evidence="1" key="2">
    <citation type="submission" date="2019-06" db="EMBL/GenBank/DDBJ databases">
        <title>Genomics analysis of Aphanomyces spp. identifies a new class of oomycete effector associated with host adaptation.</title>
        <authorList>
            <person name="Gaulin E."/>
        </authorList>
    </citation>
    <scope>NUCLEOTIDE SEQUENCE</scope>
    <source>
        <strain evidence="1">CBS 578.67</strain>
    </source>
</reference>
<dbReference type="Proteomes" id="UP000332933">
    <property type="component" value="Unassembled WGS sequence"/>
</dbReference>
<evidence type="ECO:0000313" key="1">
    <source>
        <dbReference type="EMBL" id="KAF0694394.1"/>
    </source>
</evidence>
<accession>A0A485L2E1</accession>
<dbReference type="EMBL" id="VJMH01005572">
    <property type="protein sequence ID" value="KAF0694394.1"/>
    <property type="molecule type" value="Genomic_DNA"/>
</dbReference>
<evidence type="ECO:0000313" key="3">
    <source>
        <dbReference type="Proteomes" id="UP000332933"/>
    </source>
</evidence>
<dbReference type="EMBL" id="CAADRA010005593">
    <property type="protein sequence ID" value="VFT91552.1"/>
    <property type="molecule type" value="Genomic_DNA"/>
</dbReference>
<sequence>MLTKDPACRRAYHCQRQRELRRKGRSERLLLLQELAVLQDRLCVYPPPASSRDDGLSWQVISDVFRAASRRAMTQHEELMRETDANLIALQEMIRFLRVSHPRPIPQIGAPSRLVDHASVTLFANGGERTTAKQWLTQQLYFNTDRAFATFPPIDTHDFIHTEAALTPSHLVSTEMYQTVYDAPLKCVLAAFRQKLHWRQPTRDEMGMETTGNTVLYRDPTARKSEHYWNLLEGSFYEADRCVVVSRRVQDDETYPNPNISFEQHAMQWTDLRQLSPTQTLVRFHSVRMVSEPVRSFLDWCNHDMLISMKENETDGAVAAPARQISRKLQARFTRAYKDGNAKGLQHIISGMREVLKATSIEP</sequence>
<organism evidence="2 3">
    <name type="scientific">Aphanomyces stellatus</name>
    <dbReference type="NCBI Taxonomy" id="120398"/>
    <lineage>
        <taxon>Eukaryota</taxon>
        <taxon>Sar</taxon>
        <taxon>Stramenopiles</taxon>
        <taxon>Oomycota</taxon>
        <taxon>Saprolegniomycetes</taxon>
        <taxon>Saprolegniales</taxon>
        <taxon>Verrucalvaceae</taxon>
        <taxon>Aphanomyces</taxon>
    </lineage>
</organism>
<protein>
    <submittedName>
        <fullName evidence="2">Aste57867_14734 protein</fullName>
    </submittedName>
</protein>
<dbReference type="AlphaFoldDB" id="A0A485L2E1"/>
<dbReference type="OrthoDB" id="69373at2759"/>
<proteinExistence type="predicted"/>
<reference evidence="2 3" key="1">
    <citation type="submission" date="2019-03" db="EMBL/GenBank/DDBJ databases">
        <authorList>
            <person name="Gaulin E."/>
            <person name="Dumas B."/>
        </authorList>
    </citation>
    <scope>NUCLEOTIDE SEQUENCE [LARGE SCALE GENOMIC DNA]</scope>
    <source>
        <strain evidence="2">CBS 568.67</strain>
    </source>
</reference>
<keyword evidence="3" id="KW-1185">Reference proteome</keyword>
<gene>
    <name evidence="2" type="primary">Aste57867_14734</name>
    <name evidence="1" type="ORF">As57867_014679</name>
    <name evidence="2" type="ORF">ASTE57867_14734</name>
</gene>
<name>A0A485L2E1_9STRA</name>